<keyword evidence="2" id="KW-1185">Reference proteome</keyword>
<dbReference type="EMBL" id="JAFEUP010000001">
    <property type="protein sequence ID" value="MBM7059999.1"/>
    <property type="molecule type" value="Genomic_DNA"/>
</dbReference>
<gene>
    <name evidence="1" type="ORF">JQX08_04710</name>
</gene>
<dbReference type="Proteomes" id="UP000717995">
    <property type="component" value="Unassembled WGS sequence"/>
</dbReference>
<reference evidence="1 2" key="1">
    <citation type="submission" date="2021-02" db="EMBL/GenBank/DDBJ databases">
        <authorList>
            <person name="Lee D.-H."/>
        </authorList>
    </citation>
    <scope>NUCLEOTIDE SEQUENCE [LARGE SCALE GENOMIC DNA]</scope>
    <source>
        <strain evidence="1 2">UL073</strain>
    </source>
</reference>
<sequence>MAILNSGDAQNCTIYRPDENDPDAEETDMGDAVIVLTGPFEPPAEWDAAERDDFYADIDPALFHTGYIECEAEPGTAGFFSAEPGDYVAVMPGKGKVVMYYVYDFYEDDEGRDCVLIRDDEAE</sequence>
<evidence type="ECO:0000313" key="1">
    <source>
        <dbReference type="EMBL" id="MBM7059999.1"/>
    </source>
</evidence>
<name>A0ABS2ICH2_9GAMM</name>
<accession>A0ABS2ICH2</accession>
<protein>
    <submittedName>
        <fullName evidence="1">Uncharacterized protein</fullName>
    </submittedName>
</protein>
<evidence type="ECO:0000313" key="2">
    <source>
        <dbReference type="Proteomes" id="UP000717995"/>
    </source>
</evidence>
<comment type="caution">
    <text evidence="1">The sequence shown here is derived from an EMBL/GenBank/DDBJ whole genome shotgun (WGS) entry which is preliminary data.</text>
</comment>
<organism evidence="1 2">
    <name type="scientific">Zestomonas insulae</name>
    <dbReference type="NCBI Taxonomy" id="2809017"/>
    <lineage>
        <taxon>Bacteria</taxon>
        <taxon>Pseudomonadati</taxon>
        <taxon>Pseudomonadota</taxon>
        <taxon>Gammaproteobacteria</taxon>
        <taxon>Pseudomonadales</taxon>
        <taxon>Pseudomonadaceae</taxon>
        <taxon>Zestomonas</taxon>
    </lineage>
</organism>
<proteinExistence type="predicted"/>